<evidence type="ECO:0000313" key="2">
    <source>
        <dbReference type="Proteomes" id="UP000637769"/>
    </source>
</evidence>
<dbReference type="Pfam" id="PF00353">
    <property type="entry name" value="HemolysinCabind"/>
    <property type="match status" value="1"/>
</dbReference>
<dbReference type="Gene3D" id="2.150.10.10">
    <property type="entry name" value="Serralysin-like metalloprotease, C-terminal"/>
    <property type="match status" value="1"/>
</dbReference>
<name>A0ABQ1MMJ6_9PROT</name>
<evidence type="ECO:0000313" key="1">
    <source>
        <dbReference type="EMBL" id="GGC41331.1"/>
    </source>
</evidence>
<dbReference type="InterPro" id="IPR001343">
    <property type="entry name" value="Hemolysn_Ca-bd"/>
</dbReference>
<dbReference type="EMBL" id="BMCH01000009">
    <property type="protein sequence ID" value="GGC41331.1"/>
    <property type="molecule type" value="Genomic_DNA"/>
</dbReference>
<organism evidence="1 2">
    <name type="scientific">Asaia siamensis</name>
    <dbReference type="NCBI Taxonomy" id="110479"/>
    <lineage>
        <taxon>Bacteria</taxon>
        <taxon>Pseudomonadati</taxon>
        <taxon>Pseudomonadota</taxon>
        <taxon>Alphaproteobacteria</taxon>
        <taxon>Acetobacterales</taxon>
        <taxon>Acetobacteraceae</taxon>
        <taxon>Asaia</taxon>
    </lineage>
</organism>
<proteinExistence type="predicted"/>
<comment type="caution">
    <text evidence="1">The sequence shown here is derived from an EMBL/GenBank/DDBJ whole genome shotgun (WGS) entry which is preliminary data.</text>
</comment>
<protein>
    <submittedName>
        <fullName evidence="1">Uncharacterized protein</fullName>
    </submittedName>
</protein>
<dbReference type="Proteomes" id="UP000637769">
    <property type="component" value="Unassembled WGS sequence"/>
</dbReference>
<accession>A0ABQ1MMJ6</accession>
<dbReference type="SUPFAM" id="SSF51120">
    <property type="entry name" value="beta-Roll"/>
    <property type="match status" value="1"/>
</dbReference>
<keyword evidence="2" id="KW-1185">Reference proteome</keyword>
<dbReference type="InterPro" id="IPR011049">
    <property type="entry name" value="Serralysin-like_metalloprot_C"/>
</dbReference>
<sequence length="800" mass="81946">MSTSNQQTLTDVYTDPSVDGPNLIMNTQQVVNGAIVYNDELSDLDGGSSPDWAIIQWNGATALDPSAGDDSQVWDDNFGYSVGHWTQGSSTSVAGKTSYNVFRDPDNGHYIYQLAAQGGKLLDVQLSAVKAVDGQYSFNHQLTATFNQGISNYSGTTGTYQAGINFTINFHSATMNFGLFLQFETVDYKGVPQTYVSLPKSLGGSIYNVSGSQAAYINPNDPSNNGVMYQTTIDLNQGLMAAIKAMVGLYPSLASQLQDLSNWYLSGTYIGVESTGTGLSTDVTGNYNVEDPTITYDTSKTVSYADQSNTAPIVSMTPEEGTGSTTTATKSEVSMPNLVVKGVNNTVYVPYVTSDTAGAMAKSYASSLQSLIAAGSLDNSILTTGSNSFVSSQKASQAIVDTAGSYGVSGNYSNIVIASTSSNTLGGAVTLDTTQNTASYLNIVAADQYGSTVKVGNSSGSYAGTQGNNVFNASNSTGNWNIATSSGNDTIYGASGTNTITGGTGNNVIYLGGSNNFVTSVGTDTIYGAAGAIDTVSLQGGNSVANLKTNAAVMDFSSGNNITIGDNSSVYGGTSSVVNVSSGSATVTGTQGDTISAAGNLQVVHGSNQNISVSGALTFISGTGQTSIAAGSGTIFGADGLVATLSSASRLLFTANQPYTTGNQMIDGRNVAGGLSAWTGAGQQTVLGGTASDQFYFGTAFTGVSSSTVAATVTGGSGAGNMFGMLANHTAGSFTITDFRAADNKFFLYNYKPSSSDAAAQNILNTATVSGGNTSVMIDGTAKITFLGVTDLKVSDFTIS</sequence>
<gene>
    <name evidence="1" type="ORF">GCM10007207_28320</name>
</gene>
<reference evidence="2" key="1">
    <citation type="journal article" date="2019" name="Int. J. Syst. Evol. Microbiol.">
        <title>The Global Catalogue of Microorganisms (GCM) 10K type strain sequencing project: providing services to taxonomists for standard genome sequencing and annotation.</title>
        <authorList>
            <consortium name="The Broad Institute Genomics Platform"/>
            <consortium name="The Broad Institute Genome Sequencing Center for Infectious Disease"/>
            <person name="Wu L."/>
            <person name="Ma J."/>
        </authorList>
    </citation>
    <scope>NUCLEOTIDE SEQUENCE [LARGE SCALE GENOMIC DNA]</scope>
    <source>
        <strain evidence="2">CCM 7132</strain>
    </source>
</reference>